<comment type="caution">
    <text evidence="2">The sequence shown here is derived from an EMBL/GenBank/DDBJ whole genome shotgun (WGS) entry which is preliminary data.</text>
</comment>
<feature type="signal peptide" evidence="1">
    <location>
        <begin position="1"/>
        <end position="21"/>
    </location>
</feature>
<gene>
    <name evidence="2" type="primary">Necator_chrIII.g9214</name>
    <name evidence="2" type="ORF">RB195_008449</name>
</gene>
<evidence type="ECO:0000256" key="1">
    <source>
        <dbReference type="SAM" id="SignalP"/>
    </source>
</evidence>
<dbReference type="Proteomes" id="UP001303046">
    <property type="component" value="Unassembled WGS sequence"/>
</dbReference>
<evidence type="ECO:0000313" key="3">
    <source>
        <dbReference type="Proteomes" id="UP001303046"/>
    </source>
</evidence>
<reference evidence="2 3" key="1">
    <citation type="submission" date="2023-08" db="EMBL/GenBank/DDBJ databases">
        <title>A Necator americanus chromosomal reference genome.</title>
        <authorList>
            <person name="Ilik V."/>
            <person name="Petrzelkova K.J."/>
            <person name="Pardy F."/>
            <person name="Fuh T."/>
            <person name="Niatou-Singa F.S."/>
            <person name="Gouil Q."/>
            <person name="Baker L."/>
            <person name="Ritchie M.E."/>
            <person name="Jex A.R."/>
            <person name="Gazzola D."/>
            <person name="Li H."/>
            <person name="Toshio Fujiwara R."/>
            <person name="Zhan B."/>
            <person name="Aroian R.V."/>
            <person name="Pafco B."/>
            <person name="Schwarz E.M."/>
        </authorList>
    </citation>
    <scope>NUCLEOTIDE SEQUENCE [LARGE SCALE GENOMIC DNA]</scope>
    <source>
        <strain evidence="2 3">Aroian</strain>
        <tissue evidence="2">Whole animal</tissue>
    </source>
</reference>
<name>A0ABR1CNR1_NECAM</name>
<evidence type="ECO:0000313" key="2">
    <source>
        <dbReference type="EMBL" id="KAK6739982.1"/>
    </source>
</evidence>
<proteinExistence type="predicted"/>
<dbReference type="EMBL" id="JAVFWL010000003">
    <property type="protein sequence ID" value="KAK6739982.1"/>
    <property type="molecule type" value="Genomic_DNA"/>
</dbReference>
<evidence type="ECO:0008006" key="4">
    <source>
        <dbReference type="Google" id="ProtNLM"/>
    </source>
</evidence>
<keyword evidence="3" id="KW-1185">Reference proteome</keyword>
<organism evidence="2 3">
    <name type="scientific">Necator americanus</name>
    <name type="common">Human hookworm</name>
    <dbReference type="NCBI Taxonomy" id="51031"/>
    <lineage>
        <taxon>Eukaryota</taxon>
        <taxon>Metazoa</taxon>
        <taxon>Ecdysozoa</taxon>
        <taxon>Nematoda</taxon>
        <taxon>Chromadorea</taxon>
        <taxon>Rhabditida</taxon>
        <taxon>Rhabditina</taxon>
        <taxon>Rhabditomorpha</taxon>
        <taxon>Strongyloidea</taxon>
        <taxon>Ancylostomatidae</taxon>
        <taxon>Bunostominae</taxon>
        <taxon>Necator</taxon>
    </lineage>
</organism>
<keyword evidence="1" id="KW-0732">Signal</keyword>
<feature type="chain" id="PRO_5045045417" description="Apple domain-containing protein" evidence="1">
    <location>
        <begin position="22"/>
        <end position="132"/>
    </location>
</feature>
<protein>
    <recommendedName>
        <fullName evidence="4">Apple domain-containing protein</fullName>
    </recommendedName>
</protein>
<accession>A0ABR1CNR1</accession>
<sequence length="132" mass="14984">MVPTCAVWFVAMIGFNQLALATGCAFVRMKTTVIKAQLKETQLLLETECFRHCYLSQSCDYVVIFPTDIDGKVSCHVYSTEGKGSEWTPIYPYKLLRNERNTASGGQHPKSSENPFQRFDVKQLWNVVLNVV</sequence>